<sequence>MKRWWLWVELLDDADEDVDTPDNIHITFIATVSLPPDAFHDLLREFSKHNTWKSGNGKSGRPPKLTYKHQALAEAAFEVALKDAPDARVRTFVTGTLLFGADRTIVWCLHNHAWSWNDGDTRFSLQMKYLDGKRTAAGLGVVAGSAFPVCDDLRGKIRTPLKDGDLGLASSLCHIGVLMMSNAITSLRQTAEWGMGESRKCTDY</sequence>
<dbReference type="PANTHER" id="PTHR48471:SF1">
    <property type="entry name" value="DDE TNP4 DOMAIN-CONTAINING PROTEIN"/>
    <property type="match status" value="1"/>
</dbReference>
<dbReference type="GeneID" id="20819276"/>
<dbReference type="AlphaFoldDB" id="W4FHA3"/>
<organism evidence="1">
    <name type="scientific">Aphanomyces astaci</name>
    <name type="common">Crayfish plague agent</name>
    <dbReference type="NCBI Taxonomy" id="112090"/>
    <lineage>
        <taxon>Eukaryota</taxon>
        <taxon>Sar</taxon>
        <taxon>Stramenopiles</taxon>
        <taxon>Oomycota</taxon>
        <taxon>Saprolegniomycetes</taxon>
        <taxon>Saprolegniales</taxon>
        <taxon>Verrucalvaceae</taxon>
        <taxon>Aphanomyces</taxon>
    </lineage>
</organism>
<dbReference type="RefSeq" id="XP_009844307.1">
    <property type="nucleotide sequence ID" value="XM_009846005.1"/>
</dbReference>
<name>W4FHA3_APHAT</name>
<dbReference type="EMBL" id="KI913216">
    <property type="protein sequence ID" value="ETV66118.1"/>
    <property type="molecule type" value="Genomic_DNA"/>
</dbReference>
<dbReference type="VEuPathDB" id="FungiDB:H257_17280"/>
<evidence type="ECO:0000313" key="1">
    <source>
        <dbReference type="EMBL" id="ETV66118.1"/>
    </source>
</evidence>
<dbReference type="OrthoDB" id="78198at2759"/>
<gene>
    <name evidence="1" type="ORF">H257_17280</name>
</gene>
<accession>W4FHA3</accession>
<protein>
    <submittedName>
        <fullName evidence="1">Uncharacterized protein</fullName>
    </submittedName>
</protein>
<reference evidence="1" key="1">
    <citation type="submission" date="2013-12" db="EMBL/GenBank/DDBJ databases">
        <title>The Genome Sequence of Aphanomyces astaci APO3.</title>
        <authorList>
            <consortium name="The Broad Institute Genomics Platform"/>
            <person name="Russ C."/>
            <person name="Tyler B."/>
            <person name="van West P."/>
            <person name="Dieguez-Uribeondo J."/>
            <person name="Young S.K."/>
            <person name="Zeng Q."/>
            <person name="Gargeya S."/>
            <person name="Fitzgerald M."/>
            <person name="Abouelleil A."/>
            <person name="Alvarado L."/>
            <person name="Chapman S.B."/>
            <person name="Gainer-Dewar J."/>
            <person name="Goldberg J."/>
            <person name="Griggs A."/>
            <person name="Gujja S."/>
            <person name="Hansen M."/>
            <person name="Howarth C."/>
            <person name="Imamovic A."/>
            <person name="Ireland A."/>
            <person name="Larimer J."/>
            <person name="McCowan C."/>
            <person name="Murphy C."/>
            <person name="Pearson M."/>
            <person name="Poon T.W."/>
            <person name="Priest M."/>
            <person name="Roberts A."/>
            <person name="Saif S."/>
            <person name="Shea T."/>
            <person name="Sykes S."/>
            <person name="Wortman J."/>
            <person name="Nusbaum C."/>
            <person name="Birren B."/>
        </authorList>
    </citation>
    <scope>NUCLEOTIDE SEQUENCE [LARGE SCALE GENOMIC DNA]</scope>
    <source>
        <strain evidence="1">APO3</strain>
    </source>
</reference>
<dbReference type="PANTHER" id="PTHR48471">
    <property type="entry name" value="DDE TNP4 DOMAIN-CONTAINING PROTEIN"/>
    <property type="match status" value="1"/>
</dbReference>
<proteinExistence type="predicted"/>